<dbReference type="AlphaFoldDB" id="X6NYX7"/>
<dbReference type="Proteomes" id="UP000023152">
    <property type="component" value="Unassembled WGS sequence"/>
</dbReference>
<dbReference type="PANTHER" id="PTHR10209:SF867">
    <property type="entry name" value="2-OXOGLUTARATE (2OG) AND FE(II)-DEPENDENT OXYGENASE SUPERFAMILY PROTEIN"/>
    <property type="match status" value="1"/>
</dbReference>
<dbReference type="PRINTS" id="PR00682">
    <property type="entry name" value="IPNSYNTHASE"/>
</dbReference>
<dbReference type="GO" id="GO:0046872">
    <property type="term" value="F:metal ion binding"/>
    <property type="evidence" value="ECO:0007669"/>
    <property type="project" value="UniProtKB-KW"/>
</dbReference>
<reference evidence="8 9" key="1">
    <citation type="journal article" date="2013" name="Curr. Biol.">
        <title>The Genome of the Foraminiferan Reticulomyxa filosa.</title>
        <authorList>
            <person name="Glockner G."/>
            <person name="Hulsmann N."/>
            <person name="Schleicher M."/>
            <person name="Noegel A.A."/>
            <person name="Eichinger L."/>
            <person name="Gallinger C."/>
            <person name="Pawlowski J."/>
            <person name="Sierra R."/>
            <person name="Euteneuer U."/>
            <person name="Pillet L."/>
            <person name="Moustafa A."/>
            <person name="Platzer M."/>
            <person name="Groth M."/>
            <person name="Szafranski K."/>
            <person name="Schliwa M."/>
        </authorList>
    </citation>
    <scope>NUCLEOTIDE SEQUENCE [LARGE SCALE GENOMIC DNA]</scope>
</reference>
<dbReference type="PANTHER" id="PTHR10209">
    <property type="entry name" value="OXIDOREDUCTASE, 2OG-FE II OXYGENASE FAMILY PROTEIN"/>
    <property type="match status" value="1"/>
</dbReference>
<dbReference type="EMBL" id="ASPP01005452">
    <property type="protein sequence ID" value="ETO30477.1"/>
    <property type="molecule type" value="Genomic_DNA"/>
</dbReference>
<dbReference type="PROSITE" id="PS51471">
    <property type="entry name" value="FE2OG_OXY"/>
    <property type="match status" value="1"/>
</dbReference>
<comment type="similarity">
    <text evidence="1 5">Belongs to the iron/ascorbate-dependent oxidoreductase family.</text>
</comment>
<dbReference type="InterPro" id="IPR005123">
    <property type="entry name" value="Oxoglu/Fe-dep_dioxygenase_dom"/>
</dbReference>
<dbReference type="OrthoDB" id="288590at2759"/>
<evidence type="ECO:0000313" key="8">
    <source>
        <dbReference type="EMBL" id="ETO30477.1"/>
    </source>
</evidence>
<evidence type="ECO:0000256" key="4">
    <source>
        <dbReference type="ARBA" id="ARBA00023004"/>
    </source>
</evidence>
<dbReference type="SUPFAM" id="SSF51197">
    <property type="entry name" value="Clavaminate synthase-like"/>
    <property type="match status" value="1"/>
</dbReference>
<dbReference type="OMA" id="FWHVGRE"/>
<accession>X6NYX7</accession>
<dbReference type="Pfam" id="PF14226">
    <property type="entry name" value="DIOX_N"/>
    <property type="match status" value="1"/>
</dbReference>
<keyword evidence="3 5" id="KW-0560">Oxidoreductase</keyword>
<evidence type="ECO:0000313" key="9">
    <source>
        <dbReference type="Proteomes" id="UP000023152"/>
    </source>
</evidence>
<evidence type="ECO:0000256" key="3">
    <source>
        <dbReference type="ARBA" id="ARBA00023002"/>
    </source>
</evidence>
<evidence type="ECO:0000256" key="1">
    <source>
        <dbReference type="ARBA" id="ARBA00008056"/>
    </source>
</evidence>
<feature type="signal peptide" evidence="6">
    <location>
        <begin position="1"/>
        <end position="29"/>
    </location>
</feature>
<organism evidence="8 9">
    <name type="scientific">Reticulomyxa filosa</name>
    <dbReference type="NCBI Taxonomy" id="46433"/>
    <lineage>
        <taxon>Eukaryota</taxon>
        <taxon>Sar</taxon>
        <taxon>Rhizaria</taxon>
        <taxon>Retaria</taxon>
        <taxon>Foraminifera</taxon>
        <taxon>Monothalamids</taxon>
        <taxon>Reticulomyxidae</taxon>
        <taxon>Reticulomyxa</taxon>
    </lineage>
</organism>
<name>X6NYX7_RETFI</name>
<keyword evidence="9" id="KW-1185">Reference proteome</keyword>
<dbReference type="Pfam" id="PF03171">
    <property type="entry name" value="2OG-FeII_Oxy"/>
    <property type="match status" value="1"/>
</dbReference>
<dbReference type="InterPro" id="IPR026992">
    <property type="entry name" value="DIOX_N"/>
</dbReference>
<proteinExistence type="inferred from homology"/>
<feature type="chain" id="PRO_5004975883" description="Fe2OG dioxygenase domain-containing protein" evidence="6">
    <location>
        <begin position="30"/>
        <end position="350"/>
    </location>
</feature>
<keyword evidence="2 5" id="KW-0479">Metal-binding</keyword>
<evidence type="ECO:0000259" key="7">
    <source>
        <dbReference type="PROSITE" id="PS51471"/>
    </source>
</evidence>
<protein>
    <recommendedName>
        <fullName evidence="7">Fe2OG dioxygenase domain-containing protein</fullName>
    </recommendedName>
</protein>
<feature type="domain" description="Fe2OG dioxygenase" evidence="7">
    <location>
        <begin position="198"/>
        <end position="303"/>
    </location>
</feature>
<dbReference type="InterPro" id="IPR027443">
    <property type="entry name" value="IPNS-like_sf"/>
</dbReference>
<gene>
    <name evidence="8" type="ORF">RFI_06646</name>
</gene>
<dbReference type="InterPro" id="IPR044861">
    <property type="entry name" value="IPNS-like_FE2OG_OXY"/>
</dbReference>
<dbReference type="GO" id="GO:0016491">
    <property type="term" value="F:oxidoreductase activity"/>
    <property type="evidence" value="ECO:0007669"/>
    <property type="project" value="UniProtKB-KW"/>
</dbReference>
<comment type="caution">
    <text evidence="8">The sequence shown here is derived from an EMBL/GenBank/DDBJ whole genome shotgun (WGS) entry which is preliminary data.</text>
</comment>
<keyword evidence="6" id="KW-0732">Signal</keyword>
<dbReference type="Gene3D" id="2.60.120.330">
    <property type="entry name" value="B-lactam Antibiotic, Isopenicillin N Synthase, Chain"/>
    <property type="match status" value="1"/>
</dbReference>
<evidence type="ECO:0000256" key="6">
    <source>
        <dbReference type="SAM" id="SignalP"/>
    </source>
</evidence>
<sequence length="350" mass="40744">MVTNKTKICFSSHMIVLVLIFISKILVNASENTGGSDIPVVDLSKSKYEVAQNIRNVAKDFGFFYLINHNISQVLLSKVFNQSMSFFNLSELQKLSVKQRDGYFGYTPFEEEVLDKERQYNRGDTKEGYYVRGPFANKERRPLQWETLWIDEKIIPEFKATTLEYYYRLKQLSLRLTSLIALSLNLEENFFDNKFQNPLDVLRLLHYTSEPSNISSGIFGAGQHTDYGMFTILAVLDHVSGLQIYPPRLNRWIDVPRLENAFIVNLGDQLQRWTNDYYHSTLHRVVIANTSVQRYSVAFFWEPDFECLVSCVPTICNEQELPKYEPVMHGEHLLFKFSQGHTQLDLKTEL</sequence>
<evidence type="ECO:0000256" key="5">
    <source>
        <dbReference type="RuleBase" id="RU003682"/>
    </source>
</evidence>
<evidence type="ECO:0000256" key="2">
    <source>
        <dbReference type="ARBA" id="ARBA00022723"/>
    </source>
</evidence>
<keyword evidence="4 5" id="KW-0408">Iron</keyword>